<evidence type="ECO:0000313" key="2">
    <source>
        <dbReference type="Proteomes" id="UP000327569"/>
    </source>
</evidence>
<dbReference type="InterPro" id="IPR025518">
    <property type="entry name" value="DUF4406"/>
</dbReference>
<dbReference type="SUPFAM" id="SSF52309">
    <property type="entry name" value="N-(deoxy)ribosyltransferase-like"/>
    <property type="match status" value="1"/>
</dbReference>
<proteinExistence type="predicted"/>
<name>A0A5J6TDS2_9CAUD</name>
<dbReference type="Gene3D" id="3.40.50.10400">
    <property type="entry name" value="Hypothetical protein PA1492"/>
    <property type="match status" value="1"/>
</dbReference>
<evidence type="ECO:0000313" key="1">
    <source>
        <dbReference type="EMBL" id="QFG08534.1"/>
    </source>
</evidence>
<dbReference type="Proteomes" id="UP000327569">
    <property type="component" value="Segment"/>
</dbReference>
<sequence>MATRPSQCRGGLREREVSGPGLDSISVEYRMGYDLCRIFPMEGSEGLHSRSQDRIDYEMDEVFRVNIYLAGPMSGIEDYNIPEFDRYSKALRDRGYEVHSPADLTRKMHEENPEHIGRLEWHEYLRNDLRNGLLLCERIALMPGWTKSRGARLELHVAHHLKFKVYRIHEDTKLERAYTWGSQVPE</sequence>
<reference evidence="1 2" key="1">
    <citation type="submission" date="2019-07" db="EMBL/GenBank/DDBJ databases">
        <authorList>
            <person name="Stoner T.H."/>
            <person name="Garlena R.A."/>
            <person name="Russell D.A."/>
            <person name="Pope W.H."/>
            <person name="Jacobs-Sera D."/>
            <person name="Hatfull G.F."/>
        </authorList>
    </citation>
    <scope>NUCLEOTIDE SEQUENCE [LARGE SCALE GENOMIC DNA]</scope>
</reference>
<dbReference type="Pfam" id="PF14359">
    <property type="entry name" value="DUF4406"/>
    <property type="match status" value="1"/>
</dbReference>
<organism evidence="1 2">
    <name type="scientific">Gordonia phage ASerpRocky</name>
    <dbReference type="NCBI Taxonomy" id="2599841"/>
    <lineage>
        <taxon>Viruses</taxon>
        <taxon>Duplodnaviria</taxon>
        <taxon>Heunggongvirae</taxon>
        <taxon>Uroviricota</taxon>
        <taxon>Caudoviricetes</taxon>
        <taxon>Demosthenesvirus</taxon>
        <taxon>Demosthenesvirus demosthenes</taxon>
    </lineage>
</organism>
<gene>
    <name evidence="1" type="primary">48</name>
    <name evidence="1" type="ORF">PBI_ASERPROCKY_48</name>
</gene>
<accession>A0A5J6TDS2</accession>
<protein>
    <submittedName>
        <fullName evidence="1">Nucleoside deoxyribosyltransferase</fullName>
    </submittedName>
</protein>
<dbReference type="EMBL" id="MN234166">
    <property type="protein sequence ID" value="QFG08534.1"/>
    <property type="molecule type" value="Genomic_DNA"/>
</dbReference>